<protein>
    <recommendedName>
        <fullName evidence="4">SseB protein N-terminal domain-containing protein</fullName>
    </recommendedName>
</protein>
<evidence type="ECO:0000313" key="2">
    <source>
        <dbReference type="EMBL" id="KGN30759.1"/>
    </source>
</evidence>
<evidence type="ECO:0008006" key="4">
    <source>
        <dbReference type="Google" id="ProtNLM"/>
    </source>
</evidence>
<feature type="region of interest" description="Disordered" evidence="1">
    <location>
        <begin position="1"/>
        <end position="25"/>
    </location>
</feature>
<keyword evidence="3" id="KW-1185">Reference proteome</keyword>
<gene>
    <name evidence="2" type="ORF">N802_06010</name>
</gene>
<dbReference type="NCBIfam" id="NF042914">
    <property type="entry name" value="SAV915_dom"/>
    <property type="match status" value="1"/>
</dbReference>
<dbReference type="STRING" id="1385520.N802_06010"/>
<organism evidence="2 3">
    <name type="scientific">Knoellia sinensis KCTC 19936</name>
    <dbReference type="NCBI Taxonomy" id="1385520"/>
    <lineage>
        <taxon>Bacteria</taxon>
        <taxon>Bacillati</taxon>
        <taxon>Actinomycetota</taxon>
        <taxon>Actinomycetes</taxon>
        <taxon>Micrococcales</taxon>
        <taxon>Intrasporangiaceae</taxon>
        <taxon>Knoellia</taxon>
    </lineage>
</organism>
<proteinExistence type="predicted"/>
<evidence type="ECO:0000313" key="3">
    <source>
        <dbReference type="Proteomes" id="UP000030002"/>
    </source>
</evidence>
<dbReference type="EMBL" id="AVPJ01000016">
    <property type="protein sequence ID" value="KGN30759.1"/>
    <property type="molecule type" value="Genomic_DNA"/>
</dbReference>
<reference evidence="2 3" key="1">
    <citation type="submission" date="2013-08" db="EMBL/GenBank/DDBJ databases">
        <title>The genome sequence of Knoellia sinensis.</title>
        <authorList>
            <person name="Zhu W."/>
            <person name="Wang G."/>
        </authorList>
    </citation>
    <scope>NUCLEOTIDE SEQUENCE [LARGE SCALE GENOMIC DNA]</scope>
    <source>
        <strain evidence="2 3">KCTC 19936</strain>
    </source>
</reference>
<sequence>MPASAPAPSVAETAGRPSAAGEGEQTLEDYLASFPPVVYVPTTDETDPTHRRVILHSLEDGRTALFVYSAPDRLNDYYLPGNPWVLCDGSALQRLQEETPYDLLFLDLDPGLQDRGESHG</sequence>
<comment type="caution">
    <text evidence="2">The sequence shown here is derived from an EMBL/GenBank/DDBJ whole genome shotgun (WGS) entry which is preliminary data.</text>
</comment>
<dbReference type="AlphaFoldDB" id="A0A0A0J230"/>
<dbReference type="InterPro" id="IPR049975">
    <property type="entry name" value="SAV_915-like_dom"/>
</dbReference>
<name>A0A0A0J230_9MICO</name>
<dbReference type="Proteomes" id="UP000030002">
    <property type="component" value="Unassembled WGS sequence"/>
</dbReference>
<accession>A0A0A0J230</accession>
<evidence type="ECO:0000256" key="1">
    <source>
        <dbReference type="SAM" id="MobiDB-lite"/>
    </source>
</evidence>